<gene>
    <name evidence="1" type="ORF">EDC14_101419</name>
</gene>
<dbReference type="AlphaFoldDB" id="A0A4R1RM43"/>
<comment type="caution">
    <text evidence="1">The sequence shown here is derived from an EMBL/GenBank/DDBJ whole genome shotgun (WGS) entry which is preliminary data.</text>
</comment>
<protein>
    <submittedName>
        <fullName evidence="1">Uncharacterized protein</fullName>
    </submittedName>
</protein>
<accession>A0A4R1RM43</accession>
<dbReference type="EMBL" id="SLUN01000014">
    <property type="protein sequence ID" value="TCL67331.1"/>
    <property type="molecule type" value="Genomic_DNA"/>
</dbReference>
<organism evidence="1 2">
    <name type="scientific">Hydrogenispora ethanolica</name>
    <dbReference type="NCBI Taxonomy" id="1082276"/>
    <lineage>
        <taxon>Bacteria</taxon>
        <taxon>Bacillati</taxon>
        <taxon>Bacillota</taxon>
        <taxon>Hydrogenispora</taxon>
    </lineage>
</organism>
<dbReference type="Proteomes" id="UP000295008">
    <property type="component" value="Unassembled WGS sequence"/>
</dbReference>
<reference evidence="1 2" key="1">
    <citation type="submission" date="2019-03" db="EMBL/GenBank/DDBJ databases">
        <title>Genomic Encyclopedia of Type Strains, Phase IV (KMG-IV): sequencing the most valuable type-strain genomes for metagenomic binning, comparative biology and taxonomic classification.</title>
        <authorList>
            <person name="Goeker M."/>
        </authorList>
    </citation>
    <scope>NUCLEOTIDE SEQUENCE [LARGE SCALE GENOMIC DNA]</scope>
    <source>
        <strain evidence="1 2">LX-B</strain>
    </source>
</reference>
<evidence type="ECO:0000313" key="1">
    <source>
        <dbReference type="EMBL" id="TCL67331.1"/>
    </source>
</evidence>
<sequence>MEKLWTLAWNILYRRTLLFSPALDLIHPIRPQARLRFQSPFFPVAFAKKHSQKNFLIL</sequence>
<name>A0A4R1RM43_HYDET</name>
<evidence type="ECO:0000313" key="2">
    <source>
        <dbReference type="Proteomes" id="UP000295008"/>
    </source>
</evidence>
<proteinExistence type="predicted"/>
<keyword evidence="2" id="KW-1185">Reference proteome</keyword>